<reference evidence="7" key="2">
    <citation type="submission" date="2023-05" db="EMBL/GenBank/DDBJ databases">
        <authorList>
            <consortium name="Lawrence Berkeley National Laboratory"/>
            <person name="Steindorff A."/>
            <person name="Hensen N."/>
            <person name="Bonometti L."/>
            <person name="Westerberg I."/>
            <person name="Brannstrom I.O."/>
            <person name="Guillou S."/>
            <person name="Cros-Aarteil S."/>
            <person name="Calhoun S."/>
            <person name="Haridas S."/>
            <person name="Kuo A."/>
            <person name="Mondo S."/>
            <person name="Pangilinan J."/>
            <person name="Riley R."/>
            <person name="Labutti K."/>
            <person name="Andreopoulos B."/>
            <person name="Lipzen A."/>
            <person name="Chen C."/>
            <person name="Yanf M."/>
            <person name="Daum C."/>
            <person name="Ng V."/>
            <person name="Clum A."/>
            <person name="Ohm R."/>
            <person name="Martin F."/>
            <person name="Silar P."/>
            <person name="Natvig D."/>
            <person name="Lalanne C."/>
            <person name="Gautier V."/>
            <person name="Ament-Velasquez S.L."/>
            <person name="Kruys A."/>
            <person name="Hutchinson M.I."/>
            <person name="Powell A.J."/>
            <person name="Barry K."/>
            <person name="Miller A.N."/>
            <person name="Grigoriev I.V."/>
            <person name="Debuchy R."/>
            <person name="Gladieux P."/>
            <person name="Thoren M.H."/>
            <person name="Johannesson H."/>
        </authorList>
    </citation>
    <scope>NUCLEOTIDE SEQUENCE</scope>
    <source>
        <strain evidence="7">CBS 757.83</strain>
    </source>
</reference>
<dbReference type="EMBL" id="MU863653">
    <property type="protein sequence ID" value="KAK4099005.1"/>
    <property type="molecule type" value="Genomic_DNA"/>
</dbReference>
<dbReference type="SUPFAM" id="SSF48113">
    <property type="entry name" value="Heme-dependent peroxidases"/>
    <property type="match status" value="1"/>
</dbReference>
<feature type="region of interest" description="Disordered" evidence="6">
    <location>
        <begin position="62"/>
        <end position="92"/>
    </location>
</feature>
<keyword evidence="3" id="KW-0223">Dioxygenase</keyword>
<evidence type="ECO:0000256" key="5">
    <source>
        <dbReference type="ARBA" id="ARBA00023004"/>
    </source>
</evidence>
<dbReference type="InterPro" id="IPR050783">
    <property type="entry name" value="Oxylipin_biosynth_metab"/>
</dbReference>
<comment type="caution">
    <text evidence="7">The sequence shown here is derived from an EMBL/GenBank/DDBJ whole genome shotgun (WGS) entry which is preliminary data.</text>
</comment>
<dbReference type="InterPro" id="IPR010255">
    <property type="entry name" value="Haem_peroxidase_sf"/>
</dbReference>
<keyword evidence="2" id="KW-0611">Plant defense</keyword>
<dbReference type="GO" id="GO:0046872">
    <property type="term" value="F:metal ion binding"/>
    <property type="evidence" value="ECO:0007669"/>
    <property type="project" value="UniProtKB-KW"/>
</dbReference>
<dbReference type="GO" id="GO:0004601">
    <property type="term" value="F:peroxidase activity"/>
    <property type="evidence" value="ECO:0007669"/>
    <property type="project" value="UniProtKB-KW"/>
</dbReference>
<dbReference type="GO" id="GO:0006952">
    <property type="term" value="P:defense response"/>
    <property type="evidence" value="ECO:0007669"/>
    <property type="project" value="UniProtKB-KW"/>
</dbReference>
<dbReference type="GO" id="GO:0006631">
    <property type="term" value="P:fatty acid metabolic process"/>
    <property type="evidence" value="ECO:0007669"/>
    <property type="project" value="UniProtKB-ARBA"/>
</dbReference>
<dbReference type="InterPro" id="IPR037120">
    <property type="entry name" value="Haem_peroxidase_sf_animal"/>
</dbReference>
<feature type="region of interest" description="Disordered" evidence="6">
    <location>
        <begin position="1"/>
        <end position="31"/>
    </location>
</feature>
<dbReference type="AlphaFoldDB" id="A0AAN6PZK3"/>
<dbReference type="Proteomes" id="UP001305647">
    <property type="component" value="Unassembled WGS sequence"/>
</dbReference>
<dbReference type="GO" id="GO:0016702">
    <property type="term" value="F:oxidoreductase activity, acting on single donors with incorporation of molecular oxygen, incorporation of two atoms of oxygen"/>
    <property type="evidence" value="ECO:0007669"/>
    <property type="project" value="TreeGrafter"/>
</dbReference>
<dbReference type="InterPro" id="IPR019791">
    <property type="entry name" value="Haem_peroxidase_animal"/>
</dbReference>
<keyword evidence="8" id="KW-1185">Reference proteome</keyword>
<evidence type="ECO:0000256" key="4">
    <source>
        <dbReference type="ARBA" id="ARBA00023002"/>
    </source>
</evidence>
<dbReference type="GO" id="GO:0006979">
    <property type="term" value="P:response to oxidative stress"/>
    <property type="evidence" value="ECO:0007669"/>
    <property type="project" value="InterPro"/>
</dbReference>
<evidence type="ECO:0000256" key="1">
    <source>
        <dbReference type="ARBA" id="ARBA00022723"/>
    </source>
</evidence>
<protein>
    <submittedName>
        <fullName evidence="7">Heme peroxidase</fullName>
    </submittedName>
</protein>
<organism evidence="7 8">
    <name type="scientific">Parathielavia hyrcaniae</name>
    <dbReference type="NCBI Taxonomy" id="113614"/>
    <lineage>
        <taxon>Eukaryota</taxon>
        <taxon>Fungi</taxon>
        <taxon>Dikarya</taxon>
        <taxon>Ascomycota</taxon>
        <taxon>Pezizomycotina</taxon>
        <taxon>Sordariomycetes</taxon>
        <taxon>Sordariomycetidae</taxon>
        <taxon>Sordariales</taxon>
        <taxon>Chaetomiaceae</taxon>
        <taxon>Parathielavia</taxon>
    </lineage>
</organism>
<keyword evidence="1" id="KW-0479">Metal-binding</keyword>
<evidence type="ECO:0000256" key="3">
    <source>
        <dbReference type="ARBA" id="ARBA00022964"/>
    </source>
</evidence>
<reference evidence="7" key="1">
    <citation type="journal article" date="2023" name="Mol. Phylogenet. Evol.">
        <title>Genome-scale phylogeny and comparative genomics of the fungal order Sordariales.</title>
        <authorList>
            <person name="Hensen N."/>
            <person name="Bonometti L."/>
            <person name="Westerberg I."/>
            <person name="Brannstrom I.O."/>
            <person name="Guillou S."/>
            <person name="Cros-Aarteil S."/>
            <person name="Calhoun S."/>
            <person name="Haridas S."/>
            <person name="Kuo A."/>
            <person name="Mondo S."/>
            <person name="Pangilinan J."/>
            <person name="Riley R."/>
            <person name="LaButti K."/>
            <person name="Andreopoulos B."/>
            <person name="Lipzen A."/>
            <person name="Chen C."/>
            <person name="Yan M."/>
            <person name="Daum C."/>
            <person name="Ng V."/>
            <person name="Clum A."/>
            <person name="Steindorff A."/>
            <person name="Ohm R.A."/>
            <person name="Martin F."/>
            <person name="Silar P."/>
            <person name="Natvig D.O."/>
            <person name="Lalanne C."/>
            <person name="Gautier V."/>
            <person name="Ament-Velasquez S.L."/>
            <person name="Kruys A."/>
            <person name="Hutchinson M.I."/>
            <person name="Powell A.J."/>
            <person name="Barry K."/>
            <person name="Miller A.N."/>
            <person name="Grigoriev I.V."/>
            <person name="Debuchy R."/>
            <person name="Gladieux P."/>
            <person name="Hiltunen Thoren M."/>
            <person name="Johannesson H."/>
        </authorList>
    </citation>
    <scope>NUCLEOTIDE SEQUENCE</scope>
    <source>
        <strain evidence="7">CBS 757.83</strain>
    </source>
</reference>
<keyword evidence="7" id="KW-0575">Peroxidase</keyword>
<evidence type="ECO:0000256" key="2">
    <source>
        <dbReference type="ARBA" id="ARBA00022821"/>
    </source>
</evidence>
<feature type="compositionally biased region" description="Basic and acidic residues" evidence="6">
    <location>
        <begin position="73"/>
        <end position="92"/>
    </location>
</feature>
<dbReference type="PANTHER" id="PTHR11903">
    <property type="entry name" value="PROSTAGLANDIN G/H SYNTHASE"/>
    <property type="match status" value="1"/>
</dbReference>
<dbReference type="GO" id="GO:0020037">
    <property type="term" value="F:heme binding"/>
    <property type="evidence" value="ECO:0007669"/>
    <property type="project" value="InterPro"/>
</dbReference>
<keyword evidence="4" id="KW-0560">Oxidoreductase</keyword>
<dbReference type="PROSITE" id="PS50292">
    <property type="entry name" value="PEROXIDASE_3"/>
    <property type="match status" value="1"/>
</dbReference>
<proteinExistence type="predicted"/>
<evidence type="ECO:0000256" key="6">
    <source>
        <dbReference type="SAM" id="MobiDB-lite"/>
    </source>
</evidence>
<evidence type="ECO:0000313" key="8">
    <source>
        <dbReference type="Proteomes" id="UP001305647"/>
    </source>
</evidence>
<gene>
    <name evidence="7" type="ORF">N658DRAFT_525836</name>
</gene>
<feature type="compositionally biased region" description="Polar residues" evidence="6">
    <location>
        <begin position="1"/>
        <end position="18"/>
    </location>
</feature>
<dbReference type="PANTHER" id="PTHR11903:SF11">
    <property type="entry name" value="ALPHA-DIOXYGENASE 1"/>
    <property type="match status" value="1"/>
</dbReference>
<dbReference type="Gene3D" id="1.10.640.10">
    <property type="entry name" value="Haem peroxidase domain superfamily, animal type"/>
    <property type="match status" value="1"/>
</dbReference>
<evidence type="ECO:0000313" key="7">
    <source>
        <dbReference type="EMBL" id="KAK4099005.1"/>
    </source>
</evidence>
<name>A0AAN6PZK3_9PEZI</name>
<sequence length="287" mass="32308">MAPTNNPANGVHASSSTHHTVKPGDNEQPFPAFKPSFLERIGIGGFKLLNKYNLHDGYASAEAQGNANETPLPDERYRGARHSDGKFNSLERPHMGCRGMRFGRNFPRHLTAKPTEEELWTPNPRMISDKFMARRDGRFIPATTLNMLAAAWIHEEKFEVPLPEGGEPWPHPRMELFRTQPDEVRDPSDIKCPGYNNENMAWWDGSQIYGSSEEVTHKLRTKLPDGKLELDAAGGSVSFLPRDKDGNPLTGFHNNWWIGLEMRHTLFAMEHNAFCDALKAAYPGMTG</sequence>
<keyword evidence="5" id="KW-0408">Iron</keyword>
<dbReference type="Pfam" id="PF03098">
    <property type="entry name" value="An_peroxidase"/>
    <property type="match status" value="2"/>
</dbReference>
<accession>A0AAN6PZK3</accession>